<proteinExistence type="predicted"/>
<protein>
    <submittedName>
        <fullName evidence="1">Uncharacterized protein</fullName>
    </submittedName>
</protein>
<evidence type="ECO:0000313" key="2">
    <source>
        <dbReference type="Proteomes" id="UP000002710"/>
    </source>
</evidence>
<dbReference type="HOGENOM" id="CLU_1710319_0_0_7"/>
<dbReference type="STRING" id="207559.Dde_2445"/>
<dbReference type="RefSeq" id="WP_011368312.1">
    <property type="nucleotide sequence ID" value="NC_007519.1"/>
</dbReference>
<organism evidence="1 2">
    <name type="scientific">Oleidesulfovibrio alaskensis (strain ATCC BAA-1058 / DSM 17464 / G20)</name>
    <name type="common">Desulfovibrio alaskensis</name>
    <dbReference type="NCBI Taxonomy" id="207559"/>
    <lineage>
        <taxon>Bacteria</taxon>
        <taxon>Pseudomonadati</taxon>
        <taxon>Thermodesulfobacteriota</taxon>
        <taxon>Desulfovibrionia</taxon>
        <taxon>Desulfovibrionales</taxon>
        <taxon>Desulfovibrionaceae</taxon>
        <taxon>Oleidesulfovibrio</taxon>
    </lineage>
</organism>
<reference evidence="1 2" key="1">
    <citation type="journal article" date="2011" name="J. Bacteriol.">
        <title>Complete genome sequence and updated annotation of Desulfovibrio alaskensis G20.</title>
        <authorList>
            <person name="Hauser L.J."/>
            <person name="Land M.L."/>
            <person name="Brown S.D."/>
            <person name="Larimer F."/>
            <person name="Keller K.L."/>
            <person name="Rapp-Giles B.J."/>
            <person name="Price M.N."/>
            <person name="Lin M."/>
            <person name="Bruce D.C."/>
            <person name="Detter J.C."/>
            <person name="Tapia R."/>
            <person name="Han C.S."/>
            <person name="Goodwin L.A."/>
            <person name="Cheng J.F."/>
            <person name="Pitluck S."/>
            <person name="Copeland A."/>
            <person name="Lucas S."/>
            <person name="Nolan M."/>
            <person name="Lapidus A.L."/>
            <person name="Palumbo A.V."/>
            <person name="Wall J.D."/>
        </authorList>
    </citation>
    <scope>NUCLEOTIDE SEQUENCE [LARGE SCALE GENOMIC DNA]</scope>
    <source>
        <strain evidence="2">ATCC BAA 1058 / DSM 17464 / G20</strain>
    </source>
</reference>
<accession>Q30YK4</accession>
<dbReference type="KEGG" id="dde:Dde_2445"/>
<gene>
    <name evidence="1" type="ordered locus">Dde_2445</name>
</gene>
<keyword evidence="2" id="KW-1185">Reference proteome</keyword>
<name>Q30YK4_OLEA2</name>
<dbReference type="Proteomes" id="UP000002710">
    <property type="component" value="Chromosome"/>
</dbReference>
<dbReference type="EMBL" id="CP000112">
    <property type="protein sequence ID" value="ABB39242.1"/>
    <property type="molecule type" value="Genomic_DNA"/>
</dbReference>
<dbReference type="eggNOG" id="ENOG50301AB">
    <property type="taxonomic scope" value="Bacteria"/>
</dbReference>
<evidence type="ECO:0000313" key="1">
    <source>
        <dbReference type="EMBL" id="ABB39242.1"/>
    </source>
</evidence>
<dbReference type="AlphaFoldDB" id="Q30YK4"/>
<sequence>MDMKQLSDMHPLYSRLTGQVIWLLFEENDARQEDIDAFMDLVLQRKERELDTMRALLENPALYLRVELQDVPCLSGTIQSRDELSGDMLPPGSPCGIQTALPPACSCCAALHGHVLPASHPQLLRYMPPYGLGCRCTPRAITAQEATGAPLLTAKPLPPQKLHCDSGWLFHMCWAQHTARTGSGMP</sequence>